<organism evidence="1 2">
    <name type="scientific">Tenacibaculum pelagium</name>
    <dbReference type="NCBI Taxonomy" id="2759527"/>
    <lineage>
        <taxon>Bacteria</taxon>
        <taxon>Pseudomonadati</taxon>
        <taxon>Bacteroidota</taxon>
        <taxon>Flavobacteriia</taxon>
        <taxon>Flavobacteriales</taxon>
        <taxon>Flavobacteriaceae</taxon>
        <taxon>Tenacibaculum</taxon>
    </lineage>
</organism>
<evidence type="ECO:0000313" key="1">
    <source>
        <dbReference type="EMBL" id="MBA6155294.1"/>
    </source>
</evidence>
<gene>
    <name evidence="1" type="ORF">H3Z83_01965</name>
</gene>
<dbReference type="AlphaFoldDB" id="A0A839AM79"/>
<accession>A0A839AM79</accession>
<proteinExistence type="predicted"/>
<comment type="caution">
    <text evidence="1">The sequence shown here is derived from an EMBL/GenBank/DDBJ whole genome shotgun (WGS) entry which is preliminary data.</text>
</comment>
<sequence length="557" mass="64731">MKRILLIFTFCISITGISQSNRSLTDNFSKLPQENIYTHINNNFLLSGETLYYKLYCFDSNGNFSNYSKVAYVELINSDNISVSKQKVNLKKGNGNGDFFINTNIKTGTYKLISYTQWMLNKQIFSEKNILIVNPFSNKLNNIIKNENSLLISKPSIINSPNSLFKGLLPEYKTRQKITLEFTKKINFNSNISISVKQKNNLNLPLIINKGHQVISSNQTNKSNIYLPELRGTLIQGTVITKTEKYKVPNVLLSLSIKGEYNHLPKTALTNKRGEFYFNILDLYTDKVFIQILDDKKADYDIFLKKNIIRKPKFHNFPEITLDQNIIKIIKDRSIYSQIENAFFSVKKDSIIKVLKKAPLFNQIKKTYLLDEYKRFKTVKETFVEIIEGAGIIKQKDSYKISIRDSHALETLSDLPSLLIVDGSIVYDHSDLIDFNSKKIKSISVVRDKYYYGNAIYQGVVIVKTFKKDFLSNINDFRDFTVLPIQFQKKYFFQQHKKNNQRVPDYRTQLYWNPNLNLTKKQFSFYTSDVKGVFEIDIQGFSKNGKFILEKKTFTVN</sequence>
<name>A0A839AM79_9FLAO</name>
<evidence type="ECO:0000313" key="2">
    <source>
        <dbReference type="Proteomes" id="UP000563906"/>
    </source>
</evidence>
<reference evidence="1 2" key="1">
    <citation type="submission" date="2020-07" db="EMBL/GenBank/DDBJ databases">
        <title>Bacterium isolated from marine sediment.</title>
        <authorList>
            <person name="Shang D."/>
            <person name="Du Z.-J."/>
        </authorList>
    </citation>
    <scope>NUCLEOTIDE SEQUENCE [LARGE SCALE GENOMIC DNA]</scope>
    <source>
        <strain evidence="1 2">S7007</strain>
    </source>
</reference>
<keyword evidence="2" id="KW-1185">Reference proteome</keyword>
<dbReference type="RefSeq" id="WP_182123799.1">
    <property type="nucleotide sequence ID" value="NZ_JACGLS010000001.1"/>
</dbReference>
<dbReference type="EMBL" id="JACGLS010000001">
    <property type="protein sequence ID" value="MBA6155294.1"/>
    <property type="molecule type" value="Genomic_DNA"/>
</dbReference>
<dbReference type="Proteomes" id="UP000563906">
    <property type="component" value="Unassembled WGS sequence"/>
</dbReference>
<dbReference type="Gene3D" id="2.60.40.1930">
    <property type="match status" value="1"/>
</dbReference>
<protein>
    <recommendedName>
        <fullName evidence="3">TonB-dependent receptor plug domain-containing protein</fullName>
    </recommendedName>
</protein>
<evidence type="ECO:0008006" key="3">
    <source>
        <dbReference type="Google" id="ProtNLM"/>
    </source>
</evidence>